<dbReference type="EMBL" id="CAJNOM010004945">
    <property type="protein sequence ID" value="CAF1660093.1"/>
    <property type="molecule type" value="Genomic_DNA"/>
</dbReference>
<proteinExistence type="predicted"/>
<sequence length="62" mass="7138">MYPRSRRKKRTESMEVTTGERESDEEDDDIIRQVSKVKQYSQQKDFTNSISPIAIASLSSLA</sequence>
<dbReference type="EMBL" id="CAJNOI010000486">
    <property type="protein sequence ID" value="CAF1291073.1"/>
    <property type="molecule type" value="Genomic_DNA"/>
</dbReference>
<dbReference type="Proteomes" id="UP000663832">
    <property type="component" value="Unassembled WGS sequence"/>
</dbReference>
<evidence type="ECO:0000313" key="3">
    <source>
        <dbReference type="EMBL" id="CAF1548120.1"/>
    </source>
</evidence>
<organism evidence="3 7">
    <name type="scientific">Adineta steineri</name>
    <dbReference type="NCBI Taxonomy" id="433720"/>
    <lineage>
        <taxon>Eukaryota</taxon>
        <taxon>Metazoa</taxon>
        <taxon>Spiralia</taxon>
        <taxon>Gnathifera</taxon>
        <taxon>Rotifera</taxon>
        <taxon>Eurotatoria</taxon>
        <taxon>Bdelloidea</taxon>
        <taxon>Adinetida</taxon>
        <taxon>Adinetidae</taxon>
        <taxon>Adineta</taxon>
    </lineage>
</organism>
<evidence type="ECO:0000313" key="7">
    <source>
        <dbReference type="Proteomes" id="UP000663877"/>
    </source>
</evidence>
<feature type="region of interest" description="Disordered" evidence="1">
    <location>
        <begin position="1"/>
        <end position="29"/>
    </location>
</feature>
<evidence type="ECO:0000313" key="4">
    <source>
        <dbReference type="EMBL" id="CAF1569013.1"/>
    </source>
</evidence>
<reference evidence="3" key="1">
    <citation type="submission" date="2021-02" db="EMBL/GenBank/DDBJ databases">
        <authorList>
            <person name="Nowell W R."/>
        </authorList>
    </citation>
    <scope>NUCLEOTIDE SEQUENCE</scope>
</reference>
<evidence type="ECO:0000313" key="2">
    <source>
        <dbReference type="EMBL" id="CAF1291073.1"/>
    </source>
</evidence>
<gene>
    <name evidence="2" type="ORF">BJG266_LOCUS31749</name>
    <name evidence="3" type="ORF">BJG266_LOCUS46034</name>
    <name evidence="4" type="ORF">QVE165_LOCUS48628</name>
    <name evidence="5" type="ORF">QVE165_LOCUS63061</name>
</gene>
<dbReference type="EMBL" id="CAJNOM010000830">
    <property type="protein sequence ID" value="CAF1569013.1"/>
    <property type="molecule type" value="Genomic_DNA"/>
</dbReference>
<dbReference type="AlphaFoldDB" id="A0A815WSU5"/>
<dbReference type="Proteomes" id="UP000663877">
    <property type="component" value="Unassembled WGS sequence"/>
</dbReference>
<dbReference type="EMBL" id="CAJNOI010004553">
    <property type="protein sequence ID" value="CAF1548120.1"/>
    <property type="molecule type" value="Genomic_DNA"/>
</dbReference>
<name>A0A815WSU5_9BILA</name>
<evidence type="ECO:0000313" key="5">
    <source>
        <dbReference type="EMBL" id="CAF1660093.1"/>
    </source>
</evidence>
<keyword evidence="6" id="KW-1185">Reference proteome</keyword>
<evidence type="ECO:0000313" key="6">
    <source>
        <dbReference type="Proteomes" id="UP000663832"/>
    </source>
</evidence>
<accession>A0A815WSU5</accession>
<feature type="non-terminal residue" evidence="3">
    <location>
        <position position="62"/>
    </location>
</feature>
<feature type="compositionally biased region" description="Basic residues" evidence="1">
    <location>
        <begin position="1"/>
        <end position="10"/>
    </location>
</feature>
<protein>
    <submittedName>
        <fullName evidence="3">Uncharacterized protein</fullName>
    </submittedName>
</protein>
<comment type="caution">
    <text evidence="3">The sequence shown here is derived from an EMBL/GenBank/DDBJ whole genome shotgun (WGS) entry which is preliminary data.</text>
</comment>
<evidence type="ECO:0000256" key="1">
    <source>
        <dbReference type="SAM" id="MobiDB-lite"/>
    </source>
</evidence>